<protein>
    <submittedName>
        <fullName evidence="1">Uncharacterized protein</fullName>
    </submittedName>
</protein>
<gene>
    <name evidence="1" type="ORF">METZ01_LOCUS262498</name>
</gene>
<reference evidence="1" key="1">
    <citation type="submission" date="2018-05" db="EMBL/GenBank/DDBJ databases">
        <authorList>
            <person name="Lanie J.A."/>
            <person name="Ng W.-L."/>
            <person name="Kazmierczak K.M."/>
            <person name="Andrzejewski T.M."/>
            <person name="Davidsen T.M."/>
            <person name="Wayne K.J."/>
            <person name="Tettelin H."/>
            <person name="Glass J.I."/>
            <person name="Rusch D."/>
            <person name="Podicherti R."/>
            <person name="Tsui H.-C.T."/>
            <person name="Winkler M.E."/>
        </authorList>
    </citation>
    <scope>NUCLEOTIDE SEQUENCE</scope>
</reference>
<feature type="non-terminal residue" evidence="1">
    <location>
        <position position="1"/>
    </location>
</feature>
<feature type="non-terminal residue" evidence="1">
    <location>
        <position position="24"/>
    </location>
</feature>
<accession>A0A382JBM4</accession>
<sequence>VITLERLVVLSGKGTAGRWLPVWL</sequence>
<name>A0A382JBM4_9ZZZZ</name>
<evidence type="ECO:0000313" key="1">
    <source>
        <dbReference type="EMBL" id="SVC09644.1"/>
    </source>
</evidence>
<dbReference type="EMBL" id="UINC01073337">
    <property type="protein sequence ID" value="SVC09644.1"/>
    <property type="molecule type" value="Genomic_DNA"/>
</dbReference>
<proteinExistence type="predicted"/>
<organism evidence="1">
    <name type="scientific">marine metagenome</name>
    <dbReference type="NCBI Taxonomy" id="408172"/>
    <lineage>
        <taxon>unclassified sequences</taxon>
        <taxon>metagenomes</taxon>
        <taxon>ecological metagenomes</taxon>
    </lineage>
</organism>
<dbReference type="AlphaFoldDB" id="A0A382JBM4"/>